<feature type="transmembrane region" description="Helical" evidence="8">
    <location>
        <begin position="74"/>
        <end position="93"/>
    </location>
</feature>
<keyword evidence="10" id="KW-1185">Reference proteome</keyword>
<dbReference type="Pfam" id="PF01925">
    <property type="entry name" value="TauE"/>
    <property type="match status" value="1"/>
</dbReference>
<comment type="similarity">
    <text evidence="2 8">Belongs to the 4-toluene sulfonate uptake permease (TSUP) (TC 2.A.102) family.</text>
</comment>
<evidence type="ECO:0000256" key="3">
    <source>
        <dbReference type="ARBA" id="ARBA00022448"/>
    </source>
</evidence>
<gene>
    <name evidence="9" type="ORF">CNQ36_00635</name>
</gene>
<name>A0A494UNS6_9ACTN</name>
<feature type="transmembrane region" description="Helical" evidence="8">
    <location>
        <begin position="43"/>
        <end position="62"/>
    </location>
</feature>
<sequence length="241" mass="23695">MGVTGTEFALLALSVGVGAVLQVSVGFGLGMIAAPVFSLVDPASAPPVVLLLAAGVTAAVLVRERGVADLRGCGWALVGRVPGTVAGALLVVVLPAKHLALLIAGVVLTGVAVSAAGYAPRARRSSVFLAGMASGLMGTATSIGGPPMAMVWQRLGGPRLRATMSAFFLAGSLMSLVALAAAGAIGAHTLQRTVLLAPAAAAGVLLAGPLTRRLDARHTRTAAMTLAAAGAAGLVAQQLQS</sequence>
<evidence type="ECO:0000256" key="5">
    <source>
        <dbReference type="ARBA" id="ARBA00022692"/>
    </source>
</evidence>
<protein>
    <recommendedName>
        <fullName evidence="8">Probable membrane transporter protein</fullName>
    </recommendedName>
</protein>
<proteinExistence type="inferred from homology"/>
<keyword evidence="5 8" id="KW-0812">Transmembrane</keyword>
<dbReference type="PANTHER" id="PTHR30269:SF37">
    <property type="entry name" value="MEMBRANE TRANSPORTER PROTEIN"/>
    <property type="match status" value="1"/>
</dbReference>
<evidence type="ECO:0000256" key="6">
    <source>
        <dbReference type="ARBA" id="ARBA00022989"/>
    </source>
</evidence>
<keyword evidence="6 8" id="KW-1133">Transmembrane helix</keyword>
<feature type="transmembrane region" description="Helical" evidence="8">
    <location>
        <begin position="165"/>
        <end position="186"/>
    </location>
</feature>
<dbReference type="RefSeq" id="WP_121544479.1">
    <property type="nucleotide sequence ID" value="NZ_CP023407.1"/>
</dbReference>
<dbReference type="InterPro" id="IPR052017">
    <property type="entry name" value="TSUP"/>
</dbReference>
<evidence type="ECO:0000313" key="9">
    <source>
        <dbReference type="EMBL" id="AYL34066.1"/>
    </source>
</evidence>
<feature type="transmembrane region" description="Helical" evidence="8">
    <location>
        <begin position="193"/>
        <end position="210"/>
    </location>
</feature>
<evidence type="ECO:0000313" key="10">
    <source>
        <dbReference type="Proteomes" id="UP000282170"/>
    </source>
</evidence>
<dbReference type="PANTHER" id="PTHR30269">
    <property type="entry name" value="TRANSMEMBRANE PROTEIN YFCA"/>
    <property type="match status" value="1"/>
</dbReference>
<comment type="subcellular location">
    <subcellularLocation>
        <location evidence="1 8">Cell membrane</location>
        <topology evidence="1 8">Multi-pass membrane protein</topology>
    </subcellularLocation>
</comment>
<organism evidence="9 10">
    <name type="scientific">Streptomyces fungicidicus</name>
    <dbReference type="NCBI Taxonomy" id="68203"/>
    <lineage>
        <taxon>Bacteria</taxon>
        <taxon>Bacillati</taxon>
        <taxon>Actinomycetota</taxon>
        <taxon>Actinomycetes</taxon>
        <taxon>Kitasatosporales</taxon>
        <taxon>Streptomycetaceae</taxon>
        <taxon>Streptomyces</taxon>
    </lineage>
</organism>
<keyword evidence="4 8" id="KW-1003">Cell membrane</keyword>
<keyword evidence="7 8" id="KW-0472">Membrane</keyword>
<accession>A0A494UNS6</accession>
<evidence type="ECO:0000256" key="2">
    <source>
        <dbReference type="ARBA" id="ARBA00009142"/>
    </source>
</evidence>
<feature type="transmembrane region" description="Helical" evidence="8">
    <location>
        <begin position="12"/>
        <end position="37"/>
    </location>
</feature>
<evidence type="ECO:0000256" key="8">
    <source>
        <dbReference type="RuleBase" id="RU363041"/>
    </source>
</evidence>
<dbReference type="KEGG" id="sfug:CNQ36_00635"/>
<keyword evidence="3" id="KW-0813">Transport</keyword>
<reference evidence="9 10" key="1">
    <citation type="submission" date="2017-09" db="EMBL/GenBank/DDBJ databases">
        <authorList>
            <person name="Zhang H."/>
            <person name="Hu S."/>
            <person name="Xu J."/>
            <person name="He Z."/>
        </authorList>
    </citation>
    <scope>NUCLEOTIDE SEQUENCE [LARGE SCALE GENOMIC DNA]</scope>
    <source>
        <strain evidence="9 10">TXX3120</strain>
    </source>
</reference>
<feature type="transmembrane region" description="Helical" evidence="8">
    <location>
        <begin position="99"/>
        <end position="119"/>
    </location>
</feature>
<dbReference type="EMBL" id="CP023407">
    <property type="protein sequence ID" value="AYL34066.1"/>
    <property type="molecule type" value="Genomic_DNA"/>
</dbReference>
<dbReference type="AlphaFoldDB" id="A0A494UNS6"/>
<dbReference type="InterPro" id="IPR002781">
    <property type="entry name" value="TM_pro_TauE-like"/>
</dbReference>
<evidence type="ECO:0000256" key="1">
    <source>
        <dbReference type="ARBA" id="ARBA00004651"/>
    </source>
</evidence>
<feature type="transmembrane region" description="Helical" evidence="8">
    <location>
        <begin position="126"/>
        <end position="145"/>
    </location>
</feature>
<dbReference type="GeneID" id="93881275"/>
<evidence type="ECO:0000256" key="4">
    <source>
        <dbReference type="ARBA" id="ARBA00022475"/>
    </source>
</evidence>
<evidence type="ECO:0000256" key="7">
    <source>
        <dbReference type="ARBA" id="ARBA00023136"/>
    </source>
</evidence>
<dbReference type="GO" id="GO:0005886">
    <property type="term" value="C:plasma membrane"/>
    <property type="evidence" value="ECO:0007669"/>
    <property type="project" value="UniProtKB-SubCell"/>
</dbReference>
<dbReference type="Proteomes" id="UP000282170">
    <property type="component" value="Chromosome"/>
</dbReference>